<dbReference type="InterPro" id="IPR036314">
    <property type="entry name" value="SOD_C_sf"/>
</dbReference>
<keyword evidence="6" id="KW-0732">Signal</keyword>
<evidence type="ECO:0000256" key="3">
    <source>
        <dbReference type="ARBA" id="ARBA00022723"/>
    </source>
</evidence>
<dbReference type="EMBL" id="BAABGR010000029">
    <property type="protein sequence ID" value="GAA4517873.1"/>
    <property type="molecule type" value="Genomic_DNA"/>
</dbReference>
<evidence type="ECO:0000256" key="1">
    <source>
        <dbReference type="ARBA" id="ARBA00008714"/>
    </source>
</evidence>
<dbReference type="RefSeq" id="WP_345067859.1">
    <property type="nucleotide sequence ID" value="NZ_BAABGR010000029.1"/>
</dbReference>
<sequence>MNIFKTALVATALFAAQTTFAQFKQTPLPYAYDALEGAIDAKTMEIHYSKHAAGYTANLNKAIAGTPAEKESIENILAKVSQYSDAVRNNAGGHYNHELFWSILTPNKGTKPSAALQKAIDEAFGSLDALKEKINAAGAARFGSGWAWLIVDNGGKLQVTSTPNQDNPLMDITKEKGTPILGIDVWEHAYYLRYQNKRADYLTTIWDVINWEEVSARYEKALKK</sequence>
<name>A0ABP8R495_9SPHI</name>
<dbReference type="InterPro" id="IPR001189">
    <property type="entry name" value="Mn/Fe_SOD"/>
</dbReference>
<organism evidence="9 10">
    <name type="scientific">Sphingobacterium thermophilum</name>
    <dbReference type="NCBI Taxonomy" id="768534"/>
    <lineage>
        <taxon>Bacteria</taxon>
        <taxon>Pseudomonadati</taxon>
        <taxon>Bacteroidota</taxon>
        <taxon>Sphingobacteriia</taxon>
        <taxon>Sphingobacteriales</taxon>
        <taxon>Sphingobacteriaceae</taxon>
        <taxon>Sphingobacterium</taxon>
    </lineage>
</organism>
<evidence type="ECO:0000256" key="5">
    <source>
        <dbReference type="RuleBase" id="RU000414"/>
    </source>
</evidence>
<reference evidence="10" key="1">
    <citation type="journal article" date="2019" name="Int. J. Syst. Evol. Microbiol.">
        <title>The Global Catalogue of Microorganisms (GCM) 10K type strain sequencing project: providing services to taxonomists for standard genome sequencing and annotation.</title>
        <authorList>
            <consortium name="The Broad Institute Genomics Platform"/>
            <consortium name="The Broad Institute Genome Sequencing Center for Infectious Disease"/>
            <person name="Wu L."/>
            <person name="Ma J."/>
        </authorList>
    </citation>
    <scope>NUCLEOTIDE SEQUENCE [LARGE SCALE GENOMIC DNA]</scope>
    <source>
        <strain evidence="10">JCM 17858</strain>
    </source>
</reference>
<feature type="domain" description="Manganese/iron superoxide dismutase C-terminal" evidence="8">
    <location>
        <begin position="112"/>
        <end position="217"/>
    </location>
</feature>
<dbReference type="PRINTS" id="PR01703">
    <property type="entry name" value="MNSODISMTASE"/>
</dbReference>
<keyword evidence="3 5" id="KW-0479">Metal-binding</keyword>
<keyword evidence="10" id="KW-1185">Reference proteome</keyword>
<dbReference type="InterPro" id="IPR019833">
    <property type="entry name" value="Mn/Fe_SOD_BS"/>
</dbReference>
<comment type="similarity">
    <text evidence="1 5">Belongs to the iron/manganese superoxide dismutase family.</text>
</comment>
<dbReference type="Pfam" id="PF02777">
    <property type="entry name" value="Sod_Fe_C"/>
    <property type="match status" value="1"/>
</dbReference>
<dbReference type="PIRSF" id="PIRSF000349">
    <property type="entry name" value="SODismutase"/>
    <property type="match status" value="1"/>
</dbReference>
<comment type="catalytic activity">
    <reaction evidence="5">
        <text>2 superoxide + 2 H(+) = H2O2 + O2</text>
        <dbReference type="Rhea" id="RHEA:20696"/>
        <dbReference type="ChEBI" id="CHEBI:15378"/>
        <dbReference type="ChEBI" id="CHEBI:15379"/>
        <dbReference type="ChEBI" id="CHEBI:16240"/>
        <dbReference type="ChEBI" id="CHEBI:18421"/>
        <dbReference type="EC" id="1.15.1.1"/>
    </reaction>
</comment>
<dbReference type="EC" id="1.15.1.1" evidence="2 5"/>
<dbReference type="Pfam" id="PF00081">
    <property type="entry name" value="Sod_Fe_N"/>
    <property type="match status" value="1"/>
</dbReference>
<dbReference type="SUPFAM" id="SSF46609">
    <property type="entry name" value="Fe,Mn superoxide dismutase (SOD), N-terminal domain"/>
    <property type="match status" value="1"/>
</dbReference>
<accession>A0ABP8R495</accession>
<evidence type="ECO:0000256" key="6">
    <source>
        <dbReference type="SAM" id="SignalP"/>
    </source>
</evidence>
<comment type="caution">
    <text evidence="9">The sequence shown here is derived from an EMBL/GenBank/DDBJ whole genome shotgun (WGS) entry which is preliminary data.</text>
</comment>
<dbReference type="PANTHER" id="PTHR43595">
    <property type="entry name" value="37S RIBOSOMAL PROTEIN S26, MITOCHONDRIAL"/>
    <property type="match status" value="1"/>
</dbReference>
<feature type="domain" description="Manganese/iron superoxide dismutase N-terminal" evidence="7">
    <location>
        <begin position="23"/>
        <end position="104"/>
    </location>
</feature>
<evidence type="ECO:0000313" key="9">
    <source>
        <dbReference type="EMBL" id="GAA4517873.1"/>
    </source>
</evidence>
<evidence type="ECO:0000259" key="8">
    <source>
        <dbReference type="Pfam" id="PF02777"/>
    </source>
</evidence>
<feature type="signal peptide" evidence="6">
    <location>
        <begin position="1"/>
        <end position="21"/>
    </location>
</feature>
<protein>
    <recommendedName>
        <fullName evidence="2 5">Superoxide dismutase</fullName>
        <ecNumber evidence="2 5">1.15.1.1</ecNumber>
    </recommendedName>
</protein>
<comment type="function">
    <text evidence="5">Destroys radicals which are normally produced within the cells and which are toxic to biological systems.</text>
</comment>
<evidence type="ECO:0000256" key="4">
    <source>
        <dbReference type="ARBA" id="ARBA00023002"/>
    </source>
</evidence>
<dbReference type="SUPFAM" id="SSF54719">
    <property type="entry name" value="Fe,Mn superoxide dismutase (SOD), C-terminal domain"/>
    <property type="match status" value="1"/>
</dbReference>
<dbReference type="PANTHER" id="PTHR43595:SF2">
    <property type="entry name" value="SMALL RIBOSOMAL SUBUNIT PROTEIN MS42"/>
    <property type="match status" value="1"/>
</dbReference>
<dbReference type="Gene3D" id="3.55.40.20">
    <property type="entry name" value="Iron/manganese superoxide dismutase, C-terminal domain"/>
    <property type="match status" value="1"/>
</dbReference>
<dbReference type="InterPro" id="IPR019831">
    <property type="entry name" value="Mn/Fe_SOD_N"/>
</dbReference>
<dbReference type="InterPro" id="IPR036324">
    <property type="entry name" value="Mn/Fe_SOD_N_sf"/>
</dbReference>
<keyword evidence="4 5" id="KW-0560">Oxidoreductase</keyword>
<evidence type="ECO:0000313" key="10">
    <source>
        <dbReference type="Proteomes" id="UP001500394"/>
    </source>
</evidence>
<feature type="chain" id="PRO_5046889838" description="Superoxide dismutase" evidence="6">
    <location>
        <begin position="22"/>
        <end position="224"/>
    </location>
</feature>
<dbReference type="PROSITE" id="PS00088">
    <property type="entry name" value="SOD_MN"/>
    <property type="match status" value="1"/>
</dbReference>
<evidence type="ECO:0000259" key="7">
    <source>
        <dbReference type="Pfam" id="PF00081"/>
    </source>
</evidence>
<dbReference type="Proteomes" id="UP001500394">
    <property type="component" value="Unassembled WGS sequence"/>
</dbReference>
<gene>
    <name evidence="9" type="ORF">GCM10023173_18810</name>
</gene>
<proteinExistence type="inferred from homology"/>
<dbReference type="Gene3D" id="1.10.287.990">
    <property type="entry name" value="Fe,Mn superoxide dismutase (SOD) domain"/>
    <property type="match status" value="1"/>
</dbReference>
<evidence type="ECO:0000256" key="2">
    <source>
        <dbReference type="ARBA" id="ARBA00012682"/>
    </source>
</evidence>
<dbReference type="InterPro" id="IPR019832">
    <property type="entry name" value="Mn/Fe_SOD_C"/>
</dbReference>